<dbReference type="InterPro" id="IPR011042">
    <property type="entry name" value="6-blade_b-propeller_TolB-like"/>
</dbReference>
<dbReference type="PANTHER" id="PTHR30329:SF21">
    <property type="entry name" value="LIPOPROTEIN YIAD-RELATED"/>
    <property type="match status" value="1"/>
</dbReference>
<feature type="domain" description="OmpA-like" evidence="5">
    <location>
        <begin position="661"/>
        <end position="773"/>
    </location>
</feature>
<dbReference type="SUPFAM" id="SSF48452">
    <property type="entry name" value="TPR-like"/>
    <property type="match status" value="1"/>
</dbReference>
<keyword evidence="7" id="KW-1185">Reference proteome</keyword>
<evidence type="ECO:0000256" key="4">
    <source>
        <dbReference type="PROSITE-ProRule" id="PRU00473"/>
    </source>
</evidence>
<protein>
    <recommendedName>
        <fullName evidence="5">OmpA-like domain-containing protein</fullName>
    </recommendedName>
</protein>
<dbReference type="InterPro" id="IPR011659">
    <property type="entry name" value="WD40"/>
</dbReference>
<organism evidence="6 7">
    <name type="scientific">Fulvivirga kasyanovii</name>
    <dbReference type="NCBI Taxonomy" id="396812"/>
    <lineage>
        <taxon>Bacteria</taxon>
        <taxon>Pseudomonadati</taxon>
        <taxon>Bacteroidota</taxon>
        <taxon>Cytophagia</taxon>
        <taxon>Cytophagales</taxon>
        <taxon>Fulvivirgaceae</taxon>
        <taxon>Fulvivirga</taxon>
    </lineage>
</organism>
<evidence type="ECO:0000313" key="7">
    <source>
        <dbReference type="Proteomes" id="UP000798808"/>
    </source>
</evidence>
<reference evidence="6 7" key="1">
    <citation type="submission" date="2019-02" db="EMBL/GenBank/DDBJ databases">
        <authorList>
            <person name="Goldberg S.R."/>
            <person name="Haltli B.A."/>
            <person name="Correa H."/>
            <person name="Russell K.G."/>
        </authorList>
    </citation>
    <scope>NUCLEOTIDE SEQUENCE [LARGE SCALE GENOMIC DNA]</scope>
    <source>
        <strain evidence="6 7">JCM 16186</strain>
    </source>
</reference>
<dbReference type="Pfam" id="PF00691">
    <property type="entry name" value="OmpA"/>
    <property type="match status" value="1"/>
</dbReference>
<evidence type="ECO:0000256" key="3">
    <source>
        <dbReference type="ARBA" id="ARBA00023237"/>
    </source>
</evidence>
<dbReference type="InterPro" id="IPR011990">
    <property type="entry name" value="TPR-like_helical_dom_sf"/>
</dbReference>
<keyword evidence="2 4" id="KW-0472">Membrane</keyword>
<evidence type="ECO:0000256" key="2">
    <source>
        <dbReference type="ARBA" id="ARBA00023136"/>
    </source>
</evidence>
<evidence type="ECO:0000256" key="1">
    <source>
        <dbReference type="ARBA" id="ARBA00004442"/>
    </source>
</evidence>
<dbReference type="Gene3D" id="2.120.10.30">
    <property type="entry name" value="TolB, C-terminal domain"/>
    <property type="match status" value="1"/>
</dbReference>
<sequence length="780" mass="87956">MERKRSSITLLLALFMLVSITALYGQNIDKKVYDADKYFQIRNYKEALSLYLEAIEAGVQDPMVYYRTAVSYQNMFEIDDQIKAIPYFEKAIASGMDQLPARVYFDLAEAYHKNEQIEKALEYYGKYKGTLKGDQGEIERVDRALEVANNALAMMSSPKAIEIMNFGSVINSQYTEYNPVVSADESVMAFTALRPNTGKTRSSDKFIEEVYISYNSSGNWSQPKPIKIASSYNVGTAGISADGHKMLIFIGGAGGAGDLYTIDKSGDDWSTPVTMGNKVNTRSYVETTASITPDGKTLYFASNRPGGYGGLDIYKSVKGENGEWGEPVNIGPEVNTKYNEDAPFIHPDQWTLFFTSDGHNTIGGRDIFVTRLFNNKWTTPENMGYPINTTANDNYFTLTADGRKGYFSSDRKGGQGGQDIYSINMPEEEANIPLTMIKGKILNGETNEPLPTTIYVVDVESGKKLDFVYQPDPKTGNYLIILPPAKNYDMIIESEGFLPYTLNINIPGQTYFYELYQKIYLKTIKQFEVVVGQEVEVKNAFYDTHEDAVTDIRKTHEATLVKSDSIDMYDLMNDLIEAEDQAGIDYLVSLINMKNPIEDVSFDEAEAVEAATRVYYYDESDESKFEQKEVNGKTIFSLPTMYVTEEAEKQKMRKKERSTNYDPALLKDVVKVYFDVAKSELQPTYHDKLNEILATLKKYPELGVQISGYASAEGDEKFNRELSNKRAIAVLDYINHKGVVRRRIIAKGYGATKAESSNKEESRRVEIQIVDLNEHGREVK</sequence>
<dbReference type="PROSITE" id="PS51123">
    <property type="entry name" value="OMPA_2"/>
    <property type="match status" value="1"/>
</dbReference>
<dbReference type="PANTHER" id="PTHR30329">
    <property type="entry name" value="STATOR ELEMENT OF FLAGELLAR MOTOR COMPLEX"/>
    <property type="match status" value="1"/>
</dbReference>
<dbReference type="Gene3D" id="3.30.1330.60">
    <property type="entry name" value="OmpA-like domain"/>
    <property type="match status" value="1"/>
</dbReference>
<comment type="caution">
    <text evidence="6">The sequence shown here is derived from an EMBL/GenBank/DDBJ whole genome shotgun (WGS) entry which is preliminary data.</text>
</comment>
<dbReference type="InterPro" id="IPR050330">
    <property type="entry name" value="Bact_OuterMem_StrucFunc"/>
</dbReference>
<dbReference type="PRINTS" id="PR01021">
    <property type="entry name" value="OMPADOMAIN"/>
</dbReference>
<accession>A0ABW9RZ45</accession>
<dbReference type="SUPFAM" id="SSF82171">
    <property type="entry name" value="DPP6 N-terminal domain-like"/>
    <property type="match status" value="1"/>
</dbReference>
<dbReference type="EMBL" id="SMLW01000665">
    <property type="protein sequence ID" value="MTI28503.1"/>
    <property type="molecule type" value="Genomic_DNA"/>
</dbReference>
<dbReference type="InterPro" id="IPR006665">
    <property type="entry name" value="OmpA-like"/>
</dbReference>
<dbReference type="InterPro" id="IPR036737">
    <property type="entry name" value="OmpA-like_sf"/>
</dbReference>
<proteinExistence type="predicted"/>
<dbReference type="Proteomes" id="UP000798808">
    <property type="component" value="Unassembled WGS sequence"/>
</dbReference>
<dbReference type="Pfam" id="PF07676">
    <property type="entry name" value="PD40"/>
    <property type="match status" value="3"/>
</dbReference>
<evidence type="ECO:0000313" key="6">
    <source>
        <dbReference type="EMBL" id="MTI28503.1"/>
    </source>
</evidence>
<dbReference type="Gene3D" id="1.25.40.10">
    <property type="entry name" value="Tetratricopeptide repeat domain"/>
    <property type="match status" value="1"/>
</dbReference>
<dbReference type="CDD" id="cd07185">
    <property type="entry name" value="OmpA_C-like"/>
    <property type="match status" value="1"/>
</dbReference>
<evidence type="ECO:0000259" key="5">
    <source>
        <dbReference type="PROSITE" id="PS51123"/>
    </source>
</evidence>
<dbReference type="InterPro" id="IPR006664">
    <property type="entry name" value="OMP_bac"/>
</dbReference>
<gene>
    <name evidence="6" type="ORF">E1163_26335</name>
</gene>
<comment type="subcellular location">
    <subcellularLocation>
        <location evidence="1">Cell outer membrane</location>
    </subcellularLocation>
</comment>
<dbReference type="RefSeq" id="WP_155176093.1">
    <property type="nucleotide sequence ID" value="NZ_BAAAFL010000053.1"/>
</dbReference>
<keyword evidence="3" id="KW-0998">Cell outer membrane</keyword>
<name>A0ABW9RZ45_9BACT</name>
<dbReference type="SUPFAM" id="SSF103088">
    <property type="entry name" value="OmpA-like"/>
    <property type="match status" value="1"/>
</dbReference>